<gene>
    <name evidence="2" type="ORF">PFNF135_05493</name>
</gene>
<accession>W4I9T3</accession>
<dbReference type="AlphaFoldDB" id="W4I9T3"/>
<dbReference type="EMBL" id="KI926111">
    <property type="protein sequence ID" value="ETW40132.1"/>
    <property type="molecule type" value="Genomic_DNA"/>
</dbReference>
<feature type="transmembrane region" description="Helical" evidence="1">
    <location>
        <begin position="751"/>
        <end position="772"/>
    </location>
</feature>
<sequence>MNLPKNEKNESLEEKEKEKEQDVDENIIIKYAVFHSCLLLLSGIQIYFICPSKKKDNKRTILYDKKKQSLCSNELNISKDYVEIQKNITKENIKMKHKNKSLKDHFLNDYNIYLNKPKKKILNEHTSYHIPIPSEGALNNAETLDNLDDNSLLAFFLLIQLEVPYFLDGLSSKIIYEKVIDATMYLFKEEIIKSSHINEIKQSLVQDINNTIIGLNNILGDIRNDDEKYFKWLQLIFSNCWKIENGCINITRRNCSLSVLTMLPKKGLPITCISCIIYALNYASHSIYLFKNFSNIENCNNENNIKLINLSNEISIIRENIIYLNSLEKISVLKNVQSEIIVLHIKNGSGLIKLLNTQGHGAFIRIVSNSIYEVIKRSINGYIKYVNNNNNNIYKNNDYINNLYINMKKSITLTINGYLYKDNEKNEIFRIFDFGLFLTDIHLNKCISLLNGNNIFIQLEIGSSQTNVPFKNGNILNLIELEIILNSFLHFGYNYYSKVFLILKKIIYLKNYKDRDVFTYDDNNKNIYEHMAKWLRSNIKSDGNNQINNNLNKDIVNNDIFQPNQNNNHVNQINNIDHIELTDDQTIYCIIMVNIVPDNKCLFLKKSIIQLLNKPIYSRSLSGFQFKDNKIINEELIEILGESYYNSSNKSKRRTNVFGSRINAREIQSAEKLIKPGLKLIHIAFHNFTSIPVQQRNTFYSANNMFSLFQHRIHYLKEWNPKILIIKKFYPEDIIIKSYNVYSYPKNNNKYWFIISCTVIPFLLIILFILLYKRWFPDNLICFPFLSKHRKNHNKQKRKQNYKYSCSTCRKKCFKHMYKMQKDKSHLRKRLILHKNIPKIPNNDKNSNNLLFPLKQNDEHLTRNRQKKSTTPLFLEEIQTNDIIE</sequence>
<keyword evidence="1" id="KW-0472">Membrane</keyword>
<keyword evidence="1" id="KW-1133">Transmembrane helix</keyword>
<keyword evidence="1" id="KW-0812">Transmembrane</keyword>
<evidence type="ECO:0000313" key="3">
    <source>
        <dbReference type="Proteomes" id="UP000019114"/>
    </source>
</evidence>
<feature type="transmembrane region" description="Helical" evidence="1">
    <location>
        <begin position="28"/>
        <end position="50"/>
    </location>
</feature>
<dbReference type="OrthoDB" id="371812at2759"/>
<proteinExistence type="predicted"/>
<reference evidence="2 3" key="1">
    <citation type="submission" date="2013-02" db="EMBL/GenBank/DDBJ databases">
        <title>The Genome Annotation of Plasmodium falciparum NF135/5.C10.</title>
        <authorList>
            <consortium name="The Broad Institute Genome Sequencing Platform"/>
            <consortium name="The Broad Institute Genome Sequencing Center for Infectious Disease"/>
            <person name="Neafsey D."/>
            <person name="Hoffman S."/>
            <person name="Volkman S."/>
            <person name="Rosenthal P."/>
            <person name="Walker B."/>
            <person name="Young S.K."/>
            <person name="Zeng Q."/>
            <person name="Gargeya S."/>
            <person name="Fitzgerald M."/>
            <person name="Haas B."/>
            <person name="Abouelleil A."/>
            <person name="Allen A.W."/>
            <person name="Alvarado L."/>
            <person name="Arachchi H.M."/>
            <person name="Berlin A.M."/>
            <person name="Chapman S.B."/>
            <person name="Gainer-Dewar J."/>
            <person name="Goldberg J."/>
            <person name="Griggs A."/>
            <person name="Gujja S."/>
            <person name="Hansen M."/>
            <person name="Howarth C."/>
            <person name="Imamovic A."/>
            <person name="Ireland A."/>
            <person name="Larimer J."/>
            <person name="McCowan C."/>
            <person name="Murphy C."/>
            <person name="Pearson M."/>
            <person name="Poon T.W."/>
            <person name="Priest M."/>
            <person name="Roberts A."/>
            <person name="Saif S."/>
            <person name="Shea T."/>
            <person name="Sisk P."/>
            <person name="Sykes S."/>
            <person name="Wortman J."/>
            <person name="Nusbaum C."/>
            <person name="Birren B."/>
        </authorList>
    </citation>
    <scope>NUCLEOTIDE SEQUENCE [LARGE SCALE GENOMIC DNA]</scope>
    <source>
        <strain evidence="2 3">NF135/5.C10</strain>
    </source>
</reference>
<protein>
    <submittedName>
        <fullName evidence="2">Uncharacterized protein</fullName>
    </submittedName>
</protein>
<reference evidence="2 3" key="2">
    <citation type="submission" date="2013-02" db="EMBL/GenBank/DDBJ databases">
        <title>The Genome Sequence of Plasmodium falciparum NF135/5.C10.</title>
        <authorList>
            <consortium name="The Broad Institute Genome Sequencing Platform"/>
            <consortium name="The Broad Institute Genome Sequencing Center for Infectious Disease"/>
            <person name="Neafsey D."/>
            <person name="Cheeseman I."/>
            <person name="Volkman S."/>
            <person name="Adams J."/>
            <person name="Walker B."/>
            <person name="Young S.K."/>
            <person name="Zeng Q."/>
            <person name="Gargeya S."/>
            <person name="Fitzgerald M."/>
            <person name="Haas B."/>
            <person name="Abouelleil A."/>
            <person name="Alvarado L."/>
            <person name="Arachchi H.M."/>
            <person name="Berlin A.M."/>
            <person name="Chapman S.B."/>
            <person name="Dewar J."/>
            <person name="Goldberg J."/>
            <person name="Griggs A."/>
            <person name="Gujja S."/>
            <person name="Hansen M."/>
            <person name="Howarth C."/>
            <person name="Imamovic A."/>
            <person name="Larimer J."/>
            <person name="McCowan C."/>
            <person name="Murphy C."/>
            <person name="Neiman D."/>
            <person name="Pearson M."/>
            <person name="Priest M."/>
            <person name="Roberts A."/>
            <person name="Saif S."/>
            <person name="Shea T."/>
            <person name="Sisk P."/>
            <person name="Sykes S."/>
            <person name="Wortman J."/>
            <person name="Nusbaum C."/>
            <person name="Birren B."/>
        </authorList>
    </citation>
    <scope>NUCLEOTIDE SEQUENCE [LARGE SCALE GENOMIC DNA]</scope>
    <source>
        <strain evidence="2 3">NF135/5.C10</strain>
    </source>
</reference>
<evidence type="ECO:0000256" key="1">
    <source>
        <dbReference type="SAM" id="Phobius"/>
    </source>
</evidence>
<organism evidence="2 3">
    <name type="scientific">Plasmodium falciparum NF135/5.C10</name>
    <dbReference type="NCBI Taxonomy" id="1036726"/>
    <lineage>
        <taxon>Eukaryota</taxon>
        <taxon>Sar</taxon>
        <taxon>Alveolata</taxon>
        <taxon>Apicomplexa</taxon>
        <taxon>Aconoidasida</taxon>
        <taxon>Haemosporida</taxon>
        <taxon>Plasmodiidae</taxon>
        <taxon>Plasmodium</taxon>
        <taxon>Plasmodium (Laverania)</taxon>
    </lineage>
</organism>
<name>W4I9T3_PLAFA</name>
<dbReference type="Proteomes" id="UP000019114">
    <property type="component" value="Unassembled WGS sequence"/>
</dbReference>
<evidence type="ECO:0000313" key="2">
    <source>
        <dbReference type="EMBL" id="ETW40132.1"/>
    </source>
</evidence>